<dbReference type="AlphaFoldDB" id="A0A926UT08"/>
<dbReference type="GO" id="GO:0047733">
    <property type="term" value="F:CDP-glucose 4,6-dehydratase activity"/>
    <property type="evidence" value="ECO:0007669"/>
    <property type="project" value="UniProtKB-EC"/>
</dbReference>
<reference evidence="2" key="2">
    <citation type="submission" date="2020-08" db="EMBL/GenBank/DDBJ databases">
        <authorList>
            <person name="Chen M."/>
            <person name="Teng W."/>
            <person name="Zhao L."/>
            <person name="Hu C."/>
            <person name="Zhou Y."/>
            <person name="Han B."/>
            <person name="Song L."/>
            <person name="Shu W."/>
        </authorList>
    </citation>
    <scope>NUCLEOTIDE SEQUENCE</scope>
    <source>
        <strain evidence="2">FACHB-1277</strain>
    </source>
</reference>
<dbReference type="EMBL" id="JACJPY010000022">
    <property type="protein sequence ID" value="MBD2150263.1"/>
    <property type="molecule type" value="Genomic_DNA"/>
</dbReference>
<accession>A0A926UT08</accession>
<proteinExistence type="predicted"/>
<dbReference type="InterPro" id="IPR013445">
    <property type="entry name" value="CDP_4_6_deHydtase"/>
</dbReference>
<reference evidence="2" key="1">
    <citation type="journal article" date="2015" name="ISME J.">
        <title>Draft Genome Sequence of Streptomyces incarnatus NRRL8089, which Produces the Nucleoside Antibiotic Sinefungin.</title>
        <authorList>
            <person name="Oshima K."/>
            <person name="Hattori M."/>
            <person name="Shimizu H."/>
            <person name="Fukuda K."/>
            <person name="Nemoto M."/>
            <person name="Inagaki K."/>
            <person name="Tamura T."/>
        </authorList>
    </citation>
    <scope>NUCLEOTIDE SEQUENCE</scope>
    <source>
        <strain evidence="2">FACHB-1277</strain>
    </source>
</reference>
<dbReference type="SUPFAM" id="SSF51735">
    <property type="entry name" value="NAD(P)-binding Rossmann-fold domains"/>
    <property type="match status" value="1"/>
</dbReference>
<keyword evidence="2" id="KW-0456">Lyase</keyword>
<dbReference type="RefSeq" id="WP_190350625.1">
    <property type="nucleotide sequence ID" value="NZ_JACJPY010000022.1"/>
</dbReference>
<evidence type="ECO:0000313" key="2">
    <source>
        <dbReference type="EMBL" id="MBD2150263.1"/>
    </source>
</evidence>
<evidence type="ECO:0000313" key="3">
    <source>
        <dbReference type="Proteomes" id="UP000631421"/>
    </source>
</evidence>
<comment type="caution">
    <text evidence="2">The sequence shown here is derived from an EMBL/GenBank/DDBJ whole genome shotgun (WGS) entry which is preliminary data.</text>
</comment>
<dbReference type="PANTHER" id="PTHR43000">
    <property type="entry name" value="DTDP-D-GLUCOSE 4,6-DEHYDRATASE-RELATED"/>
    <property type="match status" value="1"/>
</dbReference>
<dbReference type="Gene3D" id="3.40.50.720">
    <property type="entry name" value="NAD(P)-binding Rossmann-like Domain"/>
    <property type="match status" value="1"/>
</dbReference>
<keyword evidence="3" id="KW-1185">Reference proteome</keyword>
<sequence length="361" mass="40767">MVRLENFWQDKTVFVTGHTGFKGSWLCLWLELLGAKVFGYSLSVPTEPNLFELVKGDRLTSTIADVCNLEQLTQAIQAAQPEIVIHMAAQSLVRESYKNPVTTYATNIMGTVNVLEAVRQVGHVKAVIIVTSDKCYENQEWLWGYRESEPMGGYDPYSSSKGCAELVTAAYRNSFFNPSTYTQHGVGVASVRAGNVIGGGDWASDRLIPDIVKAWHNDQKVVIRYPQAIRPWQHVLEPLSGYLSLAVNLYEDGVKYGGAWNFGSNDYDAKPVGWIVAEMARLWGDRADWIQEIQNQPHEAHYLKLDCAKAKHYLNWQPKLDVTTALSWVVDWAKAWKAAANMREFTTNQIIEFMKISRQQV</sequence>
<gene>
    <name evidence="2" type="primary">rfbG</name>
    <name evidence="2" type="ORF">H6F44_09050</name>
</gene>
<dbReference type="Pfam" id="PF16363">
    <property type="entry name" value="GDP_Man_Dehyd"/>
    <property type="match status" value="1"/>
</dbReference>
<name>A0A926UT08_9CYAN</name>
<feature type="domain" description="NAD(P)-binding" evidence="1">
    <location>
        <begin position="14"/>
        <end position="324"/>
    </location>
</feature>
<dbReference type="Gene3D" id="3.90.25.10">
    <property type="entry name" value="UDP-galactose 4-epimerase, domain 1"/>
    <property type="match status" value="1"/>
</dbReference>
<organism evidence="2 3">
    <name type="scientific">Pseudanabaena cinerea FACHB-1277</name>
    <dbReference type="NCBI Taxonomy" id="2949581"/>
    <lineage>
        <taxon>Bacteria</taxon>
        <taxon>Bacillati</taxon>
        <taxon>Cyanobacteriota</taxon>
        <taxon>Cyanophyceae</taxon>
        <taxon>Pseudanabaenales</taxon>
        <taxon>Pseudanabaenaceae</taxon>
        <taxon>Pseudanabaena</taxon>
        <taxon>Pseudanabaena cinerea</taxon>
    </lineage>
</organism>
<dbReference type="InterPro" id="IPR016040">
    <property type="entry name" value="NAD(P)-bd_dom"/>
</dbReference>
<dbReference type="InterPro" id="IPR036291">
    <property type="entry name" value="NAD(P)-bd_dom_sf"/>
</dbReference>
<dbReference type="Proteomes" id="UP000631421">
    <property type="component" value="Unassembled WGS sequence"/>
</dbReference>
<dbReference type="CDD" id="cd05252">
    <property type="entry name" value="CDP_GD_SDR_e"/>
    <property type="match status" value="1"/>
</dbReference>
<dbReference type="NCBIfam" id="TIGR02622">
    <property type="entry name" value="CDP_4_6_dhtase"/>
    <property type="match status" value="1"/>
</dbReference>
<evidence type="ECO:0000259" key="1">
    <source>
        <dbReference type="Pfam" id="PF16363"/>
    </source>
</evidence>
<dbReference type="EC" id="4.2.1.45" evidence="2"/>
<protein>
    <submittedName>
        <fullName evidence="2">CDP-glucose 4,6-dehydratase</fullName>
        <ecNumber evidence="2">4.2.1.45</ecNumber>
    </submittedName>
</protein>